<name>A0AAV8VCZ7_9CUCU</name>
<accession>A0AAV8VCZ7</accession>
<dbReference type="PANTHER" id="PTHR31511">
    <property type="entry name" value="PROTEIN CBG23764"/>
    <property type="match status" value="1"/>
</dbReference>
<protein>
    <submittedName>
        <fullName evidence="1">Uncharacterized protein</fullName>
    </submittedName>
</protein>
<dbReference type="EMBL" id="JANEYG010000156">
    <property type="protein sequence ID" value="KAJ8911892.1"/>
    <property type="molecule type" value="Genomic_DNA"/>
</dbReference>
<proteinExistence type="predicted"/>
<evidence type="ECO:0000313" key="2">
    <source>
        <dbReference type="Proteomes" id="UP001159042"/>
    </source>
</evidence>
<dbReference type="Proteomes" id="UP001159042">
    <property type="component" value="Unassembled WGS sequence"/>
</dbReference>
<evidence type="ECO:0000313" key="1">
    <source>
        <dbReference type="EMBL" id="KAJ8911892.1"/>
    </source>
</evidence>
<comment type="caution">
    <text evidence="1">The sequence shown here is derived from an EMBL/GenBank/DDBJ whole genome shotgun (WGS) entry which is preliminary data.</text>
</comment>
<organism evidence="1 2">
    <name type="scientific">Exocentrus adspersus</name>
    <dbReference type="NCBI Taxonomy" id="1586481"/>
    <lineage>
        <taxon>Eukaryota</taxon>
        <taxon>Metazoa</taxon>
        <taxon>Ecdysozoa</taxon>
        <taxon>Arthropoda</taxon>
        <taxon>Hexapoda</taxon>
        <taxon>Insecta</taxon>
        <taxon>Pterygota</taxon>
        <taxon>Neoptera</taxon>
        <taxon>Endopterygota</taxon>
        <taxon>Coleoptera</taxon>
        <taxon>Polyphaga</taxon>
        <taxon>Cucujiformia</taxon>
        <taxon>Chrysomeloidea</taxon>
        <taxon>Cerambycidae</taxon>
        <taxon>Lamiinae</taxon>
        <taxon>Acanthocinini</taxon>
        <taxon>Exocentrus</taxon>
    </lineage>
</organism>
<sequence>MTTKWEGRYGDQNYIARPNFHSCSIFYDDMIIIEINKLEILFNKPIYVGFCHIKEDSQRFDTSDYEPNNPYGIERKNNKVSSLMKDENNGQIILEFVGLRAKMSKKISFDDYKRTLFDHEITYKPQHLIQNKMILNPFDDKRVLSSKSTHTKPWDYERILEGAHNLPNKKNLHSVDFYQVFPIPKCNCFGVIDIDLDWGQSHKEPKFQNNRDVSIRVEVQGSPKRQARLSLQILELAVEIRLFILDHKICILEYGAQLDEKNAYKGLKVLITVLYQVLDLGRTYTFDINRKEIEVKKMLVKKRNIVKQKLNALKEGSIIQE</sequence>
<dbReference type="AlphaFoldDB" id="A0AAV8VCZ7"/>
<dbReference type="PANTHER" id="PTHR31511:SF12">
    <property type="entry name" value="RHO TERMINATION FACTOR N-TERMINAL DOMAIN-CONTAINING PROTEIN"/>
    <property type="match status" value="1"/>
</dbReference>
<keyword evidence="2" id="KW-1185">Reference proteome</keyword>
<gene>
    <name evidence="1" type="ORF">NQ315_012306</name>
</gene>
<reference evidence="1 2" key="1">
    <citation type="journal article" date="2023" name="Insect Mol. Biol.">
        <title>Genome sequencing provides insights into the evolution of gene families encoding plant cell wall-degrading enzymes in longhorned beetles.</title>
        <authorList>
            <person name="Shin N.R."/>
            <person name="Okamura Y."/>
            <person name="Kirsch R."/>
            <person name="Pauchet Y."/>
        </authorList>
    </citation>
    <scope>NUCLEOTIDE SEQUENCE [LARGE SCALE GENOMIC DNA]</scope>
    <source>
        <strain evidence="1">EAD_L_NR</strain>
    </source>
</reference>